<dbReference type="EMBL" id="JBEPTF010000001">
    <property type="protein sequence ID" value="MET4682954.1"/>
    <property type="molecule type" value="Genomic_DNA"/>
</dbReference>
<protein>
    <recommendedName>
        <fullName evidence="4">Spore coat protein U domain-containing protein</fullName>
    </recommendedName>
</protein>
<reference evidence="2 3" key="1">
    <citation type="submission" date="2024-06" db="EMBL/GenBank/DDBJ databases">
        <title>Sorghum-associated microbial communities from plants grown in Nebraska, USA.</title>
        <authorList>
            <person name="Schachtman D."/>
        </authorList>
    </citation>
    <scope>NUCLEOTIDE SEQUENCE [LARGE SCALE GENOMIC DNA]</scope>
    <source>
        <strain evidence="2 3">2814</strain>
    </source>
</reference>
<feature type="chain" id="PRO_5046043178" description="Spore coat protein U domain-containing protein" evidence="1">
    <location>
        <begin position="37"/>
        <end position="310"/>
    </location>
</feature>
<evidence type="ECO:0008006" key="4">
    <source>
        <dbReference type="Google" id="ProtNLM"/>
    </source>
</evidence>
<dbReference type="Proteomes" id="UP001549313">
    <property type="component" value="Unassembled WGS sequence"/>
</dbReference>
<gene>
    <name evidence="2" type="ORF">ABIE19_000863</name>
</gene>
<keyword evidence="1" id="KW-0732">Signal</keyword>
<accession>A0ABV2R8N8</accession>
<evidence type="ECO:0000313" key="2">
    <source>
        <dbReference type="EMBL" id="MET4682954.1"/>
    </source>
</evidence>
<organism evidence="2 3">
    <name type="scientific">Brevundimonas faecalis</name>
    <dbReference type="NCBI Taxonomy" id="947378"/>
    <lineage>
        <taxon>Bacteria</taxon>
        <taxon>Pseudomonadati</taxon>
        <taxon>Pseudomonadota</taxon>
        <taxon>Alphaproteobacteria</taxon>
        <taxon>Caulobacterales</taxon>
        <taxon>Caulobacteraceae</taxon>
        <taxon>Brevundimonas</taxon>
    </lineage>
</organism>
<comment type="caution">
    <text evidence="2">The sequence shown here is derived from an EMBL/GenBank/DDBJ whole genome shotgun (WGS) entry which is preliminary data.</text>
</comment>
<feature type="signal peptide" evidence="1">
    <location>
        <begin position="1"/>
        <end position="36"/>
    </location>
</feature>
<name>A0ABV2R8N8_9CAUL</name>
<sequence length="310" mass="32562">MSARSRRPRPSLERRGTGIGAGLGLALALLASATAAQTCDPVLTEGSQVVRIIYNPFAVGPSPGALDLGLENRGEAPCDLRLSFTDAADVEATDITLGGVGIRFRPRESSGVQAADVQKGVFQYLLAPGVRGVAQLDAVVVHEAVADAGEYGVDLRLLVKDVDGRILIAPIPVRLTLQSTPRAQLNLAGAAGAFGAGSSVEVIDFGEAATGATRRIYVQVRANALSTLSIKSEHGGVMHRVEQVENATVVPYGLELDGQSVDLSAPWEREVDPPRTLAGVSLPMIFTLGEIKGQMGGRYEDVITLDVYPK</sequence>
<dbReference type="RefSeq" id="WP_354087903.1">
    <property type="nucleotide sequence ID" value="NZ_JBEPTF010000001.1"/>
</dbReference>
<evidence type="ECO:0000256" key="1">
    <source>
        <dbReference type="SAM" id="SignalP"/>
    </source>
</evidence>
<proteinExistence type="predicted"/>
<evidence type="ECO:0000313" key="3">
    <source>
        <dbReference type="Proteomes" id="UP001549313"/>
    </source>
</evidence>
<keyword evidence="3" id="KW-1185">Reference proteome</keyword>